<keyword evidence="9" id="KW-1185">Reference proteome</keyword>
<evidence type="ECO:0000256" key="6">
    <source>
        <dbReference type="SAM" id="Phobius"/>
    </source>
</evidence>
<dbReference type="RefSeq" id="WP_179813985.1">
    <property type="nucleotide sequence ID" value="NZ_JACBZD010000001.1"/>
</dbReference>
<dbReference type="InterPro" id="IPR052902">
    <property type="entry name" value="ABC-2_transporter"/>
</dbReference>
<comment type="subcellular location">
    <subcellularLocation>
        <location evidence="1">Membrane</location>
        <topology evidence="1">Multi-pass membrane protein</topology>
    </subcellularLocation>
</comment>
<organism evidence="8 9">
    <name type="scientific">Allostreptomyces psammosilenae</name>
    <dbReference type="NCBI Taxonomy" id="1892865"/>
    <lineage>
        <taxon>Bacteria</taxon>
        <taxon>Bacillati</taxon>
        <taxon>Actinomycetota</taxon>
        <taxon>Actinomycetes</taxon>
        <taxon>Kitasatosporales</taxon>
        <taxon>Streptomycetaceae</taxon>
        <taxon>Allostreptomyces</taxon>
    </lineage>
</organism>
<evidence type="ECO:0000313" key="9">
    <source>
        <dbReference type="Proteomes" id="UP000567795"/>
    </source>
</evidence>
<dbReference type="InterPro" id="IPR013525">
    <property type="entry name" value="ABC2_TM"/>
</dbReference>
<feature type="transmembrane region" description="Helical" evidence="6">
    <location>
        <begin position="103"/>
        <end position="130"/>
    </location>
</feature>
<dbReference type="EMBL" id="JACBZD010000001">
    <property type="protein sequence ID" value="NYI05205.1"/>
    <property type="molecule type" value="Genomic_DNA"/>
</dbReference>
<keyword evidence="2 6" id="KW-0812">Transmembrane</keyword>
<evidence type="ECO:0000256" key="2">
    <source>
        <dbReference type="ARBA" id="ARBA00022692"/>
    </source>
</evidence>
<dbReference type="GO" id="GO:0043190">
    <property type="term" value="C:ATP-binding cassette (ABC) transporter complex"/>
    <property type="evidence" value="ECO:0007669"/>
    <property type="project" value="InterPro"/>
</dbReference>
<protein>
    <submittedName>
        <fullName evidence="8">ABC-2 type transport system permease protein</fullName>
    </submittedName>
</protein>
<proteinExistence type="predicted"/>
<dbReference type="AlphaFoldDB" id="A0A852ZTN4"/>
<evidence type="ECO:0000313" key="8">
    <source>
        <dbReference type="EMBL" id="NYI05205.1"/>
    </source>
</evidence>
<feature type="transmembrane region" description="Helical" evidence="6">
    <location>
        <begin position="236"/>
        <end position="254"/>
    </location>
</feature>
<gene>
    <name evidence="8" type="ORF">FHU37_002148</name>
</gene>
<dbReference type="Proteomes" id="UP000567795">
    <property type="component" value="Unassembled WGS sequence"/>
</dbReference>
<accession>A0A852ZTN4</accession>
<evidence type="ECO:0000256" key="5">
    <source>
        <dbReference type="ARBA" id="ARBA00023251"/>
    </source>
</evidence>
<evidence type="ECO:0000256" key="4">
    <source>
        <dbReference type="ARBA" id="ARBA00023136"/>
    </source>
</evidence>
<dbReference type="InterPro" id="IPR047817">
    <property type="entry name" value="ABC2_TM_bact-type"/>
</dbReference>
<dbReference type="PANTHER" id="PTHR43027">
    <property type="entry name" value="DOXORUBICIN RESISTANCE ABC TRANSPORTER PERMEASE PROTEIN DRRC-RELATED"/>
    <property type="match status" value="1"/>
</dbReference>
<sequence length="264" mass="28127">MAVSRLVAMGRAELLLFGRNTMVAFTALVLPALFVWMFYGMAESGSLPLSESALGSGEFLLTGMIGFVLLLVVYQNMTSVLVGRREELVLKRLRTGELTDPEILTGTALPSVALALAQTVLAVGVGAALLDVRFPVNPVLLVVAVLLGTLLCVLLAALSSAFTRTVEMAQITTLPVFMVCMVGSGLTVPLDVLPETAAQVCRLLPLTPVVELARLGWLGTTGESAPVGFGGTIVAAWPHLLVLAAWLLLGLLAFRRWFRWEPRG</sequence>
<feature type="transmembrane region" description="Helical" evidence="6">
    <location>
        <begin position="21"/>
        <end position="39"/>
    </location>
</feature>
<feature type="transmembrane region" description="Helical" evidence="6">
    <location>
        <begin position="136"/>
        <end position="159"/>
    </location>
</feature>
<dbReference type="GO" id="GO:0046677">
    <property type="term" value="P:response to antibiotic"/>
    <property type="evidence" value="ECO:0007669"/>
    <property type="project" value="UniProtKB-KW"/>
</dbReference>
<feature type="transmembrane region" description="Helical" evidence="6">
    <location>
        <begin position="171"/>
        <end position="190"/>
    </location>
</feature>
<keyword evidence="4 6" id="KW-0472">Membrane</keyword>
<dbReference type="GO" id="GO:0140359">
    <property type="term" value="F:ABC-type transporter activity"/>
    <property type="evidence" value="ECO:0007669"/>
    <property type="project" value="InterPro"/>
</dbReference>
<dbReference type="PANTHER" id="PTHR43027:SF2">
    <property type="entry name" value="TRANSPORT PERMEASE PROTEIN"/>
    <property type="match status" value="1"/>
</dbReference>
<evidence type="ECO:0000259" key="7">
    <source>
        <dbReference type="PROSITE" id="PS51012"/>
    </source>
</evidence>
<feature type="domain" description="ABC transmembrane type-2" evidence="7">
    <location>
        <begin position="22"/>
        <end position="257"/>
    </location>
</feature>
<feature type="transmembrane region" description="Helical" evidence="6">
    <location>
        <begin position="59"/>
        <end position="82"/>
    </location>
</feature>
<dbReference type="PROSITE" id="PS51012">
    <property type="entry name" value="ABC_TM2"/>
    <property type="match status" value="1"/>
</dbReference>
<evidence type="ECO:0000256" key="1">
    <source>
        <dbReference type="ARBA" id="ARBA00004141"/>
    </source>
</evidence>
<dbReference type="InterPro" id="IPR000412">
    <property type="entry name" value="ABC_2_transport"/>
</dbReference>
<reference evidence="8 9" key="1">
    <citation type="submission" date="2020-07" db="EMBL/GenBank/DDBJ databases">
        <title>Sequencing the genomes of 1000 actinobacteria strains.</title>
        <authorList>
            <person name="Klenk H.-P."/>
        </authorList>
    </citation>
    <scope>NUCLEOTIDE SEQUENCE [LARGE SCALE GENOMIC DNA]</scope>
    <source>
        <strain evidence="8 9">DSM 42178</strain>
    </source>
</reference>
<dbReference type="Pfam" id="PF12698">
    <property type="entry name" value="ABC2_membrane_3"/>
    <property type="match status" value="1"/>
</dbReference>
<keyword evidence="5" id="KW-0046">Antibiotic resistance</keyword>
<name>A0A852ZTN4_9ACTN</name>
<dbReference type="PIRSF" id="PIRSF006648">
    <property type="entry name" value="DrrB"/>
    <property type="match status" value="1"/>
</dbReference>
<evidence type="ECO:0000256" key="3">
    <source>
        <dbReference type="ARBA" id="ARBA00022989"/>
    </source>
</evidence>
<keyword evidence="3 6" id="KW-1133">Transmembrane helix</keyword>
<comment type="caution">
    <text evidence="8">The sequence shown here is derived from an EMBL/GenBank/DDBJ whole genome shotgun (WGS) entry which is preliminary data.</text>
</comment>